<name>A0A7L9WI05_9RHOB</name>
<dbReference type="EMBL" id="CP045201">
    <property type="protein sequence ID" value="QOL80031.1"/>
    <property type="molecule type" value="Genomic_DNA"/>
</dbReference>
<evidence type="ECO:0000313" key="1">
    <source>
        <dbReference type="EMBL" id="QOL80031.1"/>
    </source>
</evidence>
<dbReference type="RefSeq" id="WP_193082346.1">
    <property type="nucleotide sequence ID" value="NZ_CP045201.1"/>
</dbReference>
<proteinExistence type="predicted"/>
<organism evidence="1 2">
    <name type="scientific">Pseudooceanicola spongiae</name>
    <dbReference type="NCBI Taxonomy" id="2613965"/>
    <lineage>
        <taxon>Bacteria</taxon>
        <taxon>Pseudomonadati</taxon>
        <taxon>Pseudomonadota</taxon>
        <taxon>Alphaproteobacteria</taxon>
        <taxon>Rhodobacterales</taxon>
        <taxon>Paracoccaceae</taxon>
        <taxon>Pseudooceanicola</taxon>
    </lineage>
</organism>
<dbReference type="AlphaFoldDB" id="A0A7L9WI05"/>
<protein>
    <submittedName>
        <fullName evidence="1">Uncharacterized protein</fullName>
    </submittedName>
</protein>
<sequence>MTEVFSNTNSGRIIWREAADNAYFAAVKDANLHLRRFFDPDSGEGGFSFRMTRGDKEVFFIVSDTEEEQQFMGDLYAAAGVCSAGGEAFFNDLFK</sequence>
<dbReference type="Proteomes" id="UP000594118">
    <property type="component" value="Chromosome"/>
</dbReference>
<gene>
    <name evidence="1" type="ORF">F3W81_03840</name>
</gene>
<keyword evidence="2" id="KW-1185">Reference proteome</keyword>
<evidence type="ECO:0000313" key="2">
    <source>
        <dbReference type="Proteomes" id="UP000594118"/>
    </source>
</evidence>
<dbReference type="KEGG" id="pshq:F3W81_03840"/>
<accession>A0A7L9WI05</accession>
<reference evidence="1 2" key="1">
    <citation type="submission" date="2019-10" db="EMBL/GenBank/DDBJ databases">
        <title>Pseudopuniceibacterium sp. HQ09 islated from Antarctica.</title>
        <authorList>
            <person name="Liao L."/>
            <person name="Su S."/>
            <person name="Chen B."/>
            <person name="Yu Y."/>
        </authorList>
    </citation>
    <scope>NUCLEOTIDE SEQUENCE [LARGE SCALE GENOMIC DNA]</scope>
    <source>
        <strain evidence="1 2">HQ09</strain>
    </source>
</reference>